<evidence type="ECO:0000313" key="2">
    <source>
        <dbReference type="Proteomes" id="UP001198242"/>
    </source>
</evidence>
<name>A0AAE3DZ19_9FIRM</name>
<protein>
    <submittedName>
        <fullName evidence="1">YmfQ family protein</fullName>
    </submittedName>
</protein>
<dbReference type="Pfam" id="PF10076">
    <property type="entry name" value="Phage_Mu_Gp48"/>
    <property type="match status" value="1"/>
</dbReference>
<dbReference type="RefSeq" id="WP_349164318.1">
    <property type="nucleotide sequence ID" value="NZ_JBBNHX010000077.1"/>
</dbReference>
<dbReference type="InterPro" id="IPR018755">
    <property type="entry name" value="Phage_Mu_Gp48"/>
</dbReference>
<accession>A0AAE3DZ19</accession>
<gene>
    <name evidence="1" type="ORF">LKE05_08025</name>
</gene>
<keyword evidence="2" id="KW-1185">Reference proteome</keyword>
<proteinExistence type="predicted"/>
<organism evidence="1 2">
    <name type="scientific">Hominilimicola fabiformis</name>
    <dbReference type="NCBI Taxonomy" id="2885356"/>
    <lineage>
        <taxon>Bacteria</taxon>
        <taxon>Bacillati</taxon>
        <taxon>Bacillota</taxon>
        <taxon>Clostridia</taxon>
        <taxon>Eubacteriales</taxon>
        <taxon>Oscillospiraceae</taxon>
        <taxon>Hominilimicola</taxon>
    </lineage>
</organism>
<comment type="caution">
    <text evidence="1">The sequence shown here is derived from an EMBL/GenBank/DDBJ whole genome shotgun (WGS) entry which is preliminary data.</text>
</comment>
<evidence type="ECO:0000313" key="1">
    <source>
        <dbReference type="EMBL" id="MCC2210734.1"/>
    </source>
</evidence>
<dbReference type="AlphaFoldDB" id="A0AAE3DZ19"/>
<sequence length="188" mass="21726">MYSTELMEQILTSEIGQQIIQRVTNKYGNSYVGLWLFQIIGMSNDEVKAMVEDFKNQTLPQTATWSLSLWEQSMGLPVNESESVEQRRQNIIEKRRRRNAMNPARIEEIISAMTGAAVRMDEYYAKNRFAIYISSIPSTVDEESVRKKIKLIKQSHKVFDIFYEQATKGDIYVGGVIQKSKEITLEEV</sequence>
<reference evidence="1 2" key="1">
    <citation type="submission" date="2021-10" db="EMBL/GenBank/DDBJ databases">
        <title>Anaerobic single-cell dispensing facilitates the cultivation of human gut bacteria.</title>
        <authorList>
            <person name="Afrizal A."/>
        </authorList>
    </citation>
    <scope>NUCLEOTIDE SEQUENCE [LARGE SCALE GENOMIC DNA]</scope>
    <source>
        <strain evidence="1 2">CLA-AA-H232</strain>
    </source>
</reference>
<dbReference type="EMBL" id="JAJEQM010000010">
    <property type="protein sequence ID" value="MCC2210734.1"/>
    <property type="molecule type" value="Genomic_DNA"/>
</dbReference>
<dbReference type="Proteomes" id="UP001198242">
    <property type="component" value="Unassembled WGS sequence"/>
</dbReference>